<protein>
    <recommendedName>
        <fullName evidence="2 9">DNA mismatch repair protein MutS</fullName>
    </recommendedName>
</protein>
<dbReference type="InterPro" id="IPR007861">
    <property type="entry name" value="DNA_mismatch_repair_MutS_clamp"/>
</dbReference>
<dbReference type="Gene3D" id="1.10.1420.10">
    <property type="match status" value="2"/>
</dbReference>
<reference evidence="12 13" key="1">
    <citation type="submission" date="2024-09" db="EMBL/GenBank/DDBJ databases">
        <authorList>
            <person name="Sun Q."/>
            <person name="Mori K."/>
        </authorList>
    </citation>
    <scope>NUCLEOTIDE SEQUENCE [LARGE SCALE GENOMIC DNA]</scope>
    <source>
        <strain evidence="12 13">TBRC 5777</strain>
    </source>
</reference>
<evidence type="ECO:0000256" key="4">
    <source>
        <dbReference type="ARBA" id="ARBA00022763"/>
    </source>
</evidence>
<dbReference type="Pfam" id="PF05192">
    <property type="entry name" value="MutS_III"/>
    <property type="match status" value="1"/>
</dbReference>
<comment type="caution">
    <text evidence="12">The sequence shown here is derived from an EMBL/GenBank/DDBJ whole genome shotgun (WGS) entry which is preliminary data.</text>
</comment>
<keyword evidence="6 10" id="KW-0238">DNA-binding</keyword>
<dbReference type="InterPro" id="IPR017261">
    <property type="entry name" value="DNA_mismatch_repair_MutS/MSH"/>
</dbReference>
<dbReference type="InterPro" id="IPR036187">
    <property type="entry name" value="DNA_mismatch_repair_MutS_sf"/>
</dbReference>
<dbReference type="InterPro" id="IPR007860">
    <property type="entry name" value="DNA_mmatch_repair_MutS_con_dom"/>
</dbReference>
<dbReference type="Gene3D" id="3.30.420.110">
    <property type="entry name" value="MutS, connector domain"/>
    <property type="match status" value="1"/>
</dbReference>
<evidence type="ECO:0000256" key="2">
    <source>
        <dbReference type="ARBA" id="ARBA00021982"/>
    </source>
</evidence>
<evidence type="ECO:0000259" key="11">
    <source>
        <dbReference type="PROSITE" id="PS00486"/>
    </source>
</evidence>
<dbReference type="InterPro" id="IPR036678">
    <property type="entry name" value="MutS_con_dom_sf"/>
</dbReference>
<dbReference type="SUPFAM" id="SSF52540">
    <property type="entry name" value="P-loop containing nucleoside triphosphate hydrolases"/>
    <property type="match status" value="1"/>
</dbReference>
<dbReference type="InterPro" id="IPR007696">
    <property type="entry name" value="DNA_mismatch_repair_MutS_core"/>
</dbReference>
<dbReference type="PANTHER" id="PTHR11361:SF34">
    <property type="entry name" value="DNA MISMATCH REPAIR PROTEIN MSH1, MITOCHONDRIAL"/>
    <property type="match status" value="1"/>
</dbReference>
<dbReference type="Gene3D" id="3.40.50.300">
    <property type="entry name" value="P-loop containing nucleotide triphosphate hydrolases"/>
    <property type="match status" value="1"/>
</dbReference>
<dbReference type="Pfam" id="PF05188">
    <property type="entry name" value="MutS_II"/>
    <property type="match status" value="1"/>
</dbReference>
<dbReference type="NCBIfam" id="TIGR01070">
    <property type="entry name" value="mutS1"/>
    <property type="match status" value="1"/>
</dbReference>
<dbReference type="InterPro" id="IPR027417">
    <property type="entry name" value="P-loop_NTPase"/>
</dbReference>
<dbReference type="RefSeq" id="WP_377045694.1">
    <property type="nucleotide sequence ID" value="NZ_JBHLUN010000012.1"/>
</dbReference>
<dbReference type="PIRSF" id="PIRSF037677">
    <property type="entry name" value="DNA_mis_repair_Msh6"/>
    <property type="match status" value="1"/>
</dbReference>
<evidence type="ECO:0000256" key="5">
    <source>
        <dbReference type="ARBA" id="ARBA00022840"/>
    </source>
</evidence>
<dbReference type="InterPro" id="IPR045076">
    <property type="entry name" value="MutS"/>
</dbReference>
<dbReference type="SUPFAM" id="SSF55271">
    <property type="entry name" value="DNA repair protein MutS, domain I"/>
    <property type="match status" value="1"/>
</dbReference>
<keyword evidence="5" id="KW-0067">ATP-binding</keyword>
<dbReference type="Pfam" id="PF05190">
    <property type="entry name" value="MutS_IV"/>
    <property type="match status" value="1"/>
</dbReference>
<keyword evidence="7 10" id="KW-0234">DNA repair</keyword>
<dbReference type="SMART" id="SM00534">
    <property type="entry name" value="MUTSac"/>
    <property type="match status" value="1"/>
</dbReference>
<accession>A0ABV6JX75</accession>
<dbReference type="Proteomes" id="UP001589865">
    <property type="component" value="Unassembled WGS sequence"/>
</dbReference>
<sequence length="932" mass="98597">MPSDLANAISPAARRDPAGATPAMAQWFAAKAAHPDALVFFRMGDFFEMFFEDAVTGAEVLNLAVSHRGEHGGQPIPMAGVPAHAHEAYLARLLRRGFRVAICDQMETPEEAKARKASTLRREVVRVVTPGTVTEDSLLEGGRASWLLALSAPAASAGAAGEGALGAAWLDISTGAVSTEALTIAEAAALLSRLEPAEILVPPALIEPGAAYAPALSGFEHRLRAATAPRDEARLFQAAWEVPVLDGFGSFGPAETAALATALDYVLQTQGGTMPRLSPPESRGGADTLRMDAATRRSLEILRSERGEAESCLFAAVDRTLTGAGGRELAARLAAPLAEAGPIAARHDAVEFLLAETALRQRLRQSLRGAPDMARALGRLSVGRFNPRDLAALRDGLTRAEAMREALREPSQVPLLLTRAAVALMPDGSPRAELARALAEELPARFEDGNVVAAGYDGQLDALRRLRDGAREAILEMQRELARAWNIASLKIKHHQQFGHLVEVPASAGEALLRAKAMEGPHAPIHRQTMANAHRFTCLALAELDRKLSSAREEAARREARVVAHLRGLCLDAAGAINAAAAAVAEVDVQQAAAELAAGGGWCRPEITGGTEFRVRGGRHPVVDAALRRAKGPAFVPNDADLSAGRRLCLLTGPNMAGKSTFLRQNALLVVLAQAGLFAPAAEARLGLVDRLFSRVGAADDIAGGRSTFMVEMSETAVILNQAGPRSLVILDEVGRGTATWDGLAIAWAVLEALHDRLRCRAIFATHFHELTALAGKLPELAPARMEVREHRGRVVFLHTVAPGASERSWGLHVARLAGVPRAVLTRAEAVLAALELRARNLDPLAEELPLLAAAQRGDGAAADGGQAENSTDSVVAGEQVPEIGTLLALLDAIDPDALTPREALEALYRLKSAAPQQASAVKQPREVLSSR</sequence>
<dbReference type="InterPro" id="IPR016151">
    <property type="entry name" value="DNA_mismatch_repair_MutS_N"/>
</dbReference>
<organism evidence="12 13">
    <name type="scientific">Roseomonas elaeocarpi</name>
    <dbReference type="NCBI Taxonomy" id="907779"/>
    <lineage>
        <taxon>Bacteria</taxon>
        <taxon>Pseudomonadati</taxon>
        <taxon>Pseudomonadota</taxon>
        <taxon>Alphaproteobacteria</taxon>
        <taxon>Acetobacterales</taxon>
        <taxon>Roseomonadaceae</taxon>
        <taxon>Roseomonas</taxon>
    </lineage>
</organism>
<comment type="function">
    <text evidence="8">This protein is involved in the repair of mismatches in DNA. It is possible that it carries out the mismatch recognition step. This protein has a weak ATPase activity.</text>
</comment>
<dbReference type="Gene3D" id="3.40.1170.10">
    <property type="entry name" value="DNA repair protein MutS, domain I"/>
    <property type="match status" value="1"/>
</dbReference>
<dbReference type="PANTHER" id="PTHR11361">
    <property type="entry name" value="DNA MISMATCH REPAIR PROTEIN MUTS FAMILY MEMBER"/>
    <property type="match status" value="1"/>
</dbReference>
<dbReference type="Gene3D" id="6.10.140.430">
    <property type="match status" value="1"/>
</dbReference>
<gene>
    <name evidence="12" type="primary">mutS</name>
    <name evidence="12" type="ORF">ACFFGY_16960</name>
</gene>
<keyword evidence="13" id="KW-1185">Reference proteome</keyword>
<dbReference type="Pfam" id="PF00488">
    <property type="entry name" value="MutS_V"/>
    <property type="match status" value="1"/>
</dbReference>
<dbReference type="InterPro" id="IPR005748">
    <property type="entry name" value="DNA_mismatch_repair_MutS"/>
</dbReference>
<dbReference type="SMART" id="SM00533">
    <property type="entry name" value="MUTSd"/>
    <property type="match status" value="1"/>
</dbReference>
<evidence type="ECO:0000256" key="3">
    <source>
        <dbReference type="ARBA" id="ARBA00022741"/>
    </source>
</evidence>
<comment type="similarity">
    <text evidence="1 10">Belongs to the DNA mismatch repair MutS family.</text>
</comment>
<dbReference type="SUPFAM" id="SSF48334">
    <property type="entry name" value="DNA repair protein MutS, domain III"/>
    <property type="match status" value="1"/>
</dbReference>
<dbReference type="EMBL" id="JBHLUN010000012">
    <property type="protein sequence ID" value="MFC0409945.1"/>
    <property type="molecule type" value="Genomic_DNA"/>
</dbReference>
<evidence type="ECO:0000313" key="13">
    <source>
        <dbReference type="Proteomes" id="UP001589865"/>
    </source>
</evidence>
<evidence type="ECO:0000256" key="6">
    <source>
        <dbReference type="ARBA" id="ARBA00023125"/>
    </source>
</evidence>
<evidence type="ECO:0000256" key="1">
    <source>
        <dbReference type="ARBA" id="ARBA00006271"/>
    </source>
</evidence>
<dbReference type="NCBIfam" id="NF003810">
    <property type="entry name" value="PRK05399.1"/>
    <property type="match status" value="1"/>
</dbReference>
<evidence type="ECO:0000256" key="9">
    <source>
        <dbReference type="NCBIfam" id="TIGR01070"/>
    </source>
</evidence>
<dbReference type="SUPFAM" id="SSF53150">
    <property type="entry name" value="DNA repair protein MutS, domain II"/>
    <property type="match status" value="1"/>
</dbReference>
<evidence type="ECO:0000256" key="10">
    <source>
        <dbReference type="RuleBase" id="RU003756"/>
    </source>
</evidence>
<keyword evidence="4 10" id="KW-0227">DNA damage</keyword>
<dbReference type="Pfam" id="PF01624">
    <property type="entry name" value="MutS_I"/>
    <property type="match status" value="1"/>
</dbReference>
<evidence type="ECO:0000256" key="7">
    <source>
        <dbReference type="ARBA" id="ARBA00023204"/>
    </source>
</evidence>
<feature type="domain" description="DNA mismatch repair proteins mutS family" evidence="11">
    <location>
        <begin position="727"/>
        <end position="743"/>
    </location>
</feature>
<keyword evidence="3 10" id="KW-0547">Nucleotide-binding</keyword>
<proteinExistence type="inferred from homology"/>
<dbReference type="PROSITE" id="PS00486">
    <property type="entry name" value="DNA_MISMATCH_REPAIR_2"/>
    <property type="match status" value="1"/>
</dbReference>
<evidence type="ECO:0000313" key="12">
    <source>
        <dbReference type="EMBL" id="MFC0409945.1"/>
    </source>
</evidence>
<dbReference type="InterPro" id="IPR007695">
    <property type="entry name" value="DNA_mismatch_repair_MutS-lik_N"/>
</dbReference>
<dbReference type="InterPro" id="IPR000432">
    <property type="entry name" value="DNA_mismatch_repair_MutS_C"/>
</dbReference>
<evidence type="ECO:0000256" key="8">
    <source>
        <dbReference type="ARBA" id="ARBA00024647"/>
    </source>
</evidence>
<name>A0ABV6JX75_9PROT</name>